<dbReference type="AlphaFoldDB" id="A0A7Z1AUC3"/>
<dbReference type="SUPFAM" id="SSF52091">
    <property type="entry name" value="SpoIIaa-like"/>
    <property type="match status" value="1"/>
</dbReference>
<comment type="caution">
    <text evidence="1">The sequence shown here is derived from an EMBL/GenBank/DDBJ whole genome shotgun (WGS) entry which is preliminary data.</text>
</comment>
<dbReference type="InterPro" id="IPR036513">
    <property type="entry name" value="STAS_dom_sf"/>
</dbReference>
<evidence type="ECO:0008006" key="3">
    <source>
        <dbReference type="Google" id="ProtNLM"/>
    </source>
</evidence>
<organism evidence="1 2">
    <name type="scientific">Actinophytocola xinjiangensis</name>
    <dbReference type="NCBI Taxonomy" id="485602"/>
    <lineage>
        <taxon>Bacteria</taxon>
        <taxon>Bacillati</taxon>
        <taxon>Actinomycetota</taxon>
        <taxon>Actinomycetes</taxon>
        <taxon>Pseudonocardiales</taxon>
        <taxon>Pseudonocardiaceae</taxon>
    </lineage>
</organism>
<evidence type="ECO:0000313" key="2">
    <source>
        <dbReference type="Proteomes" id="UP000185696"/>
    </source>
</evidence>
<reference evidence="1 2" key="1">
    <citation type="submission" date="2016-12" db="EMBL/GenBank/DDBJ databases">
        <title>The draft genome sequence of Actinophytocola xinjiangensis.</title>
        <authorList>
            <person name="Wang W."/>
            <person name="Yuan L."/>
        </authorList>
    </citation>
    <scope>NUCLEOTIDE SEQUENCE [LARGE SCALE GENOMIC DNA]</scope>
    <source>
        <strain evidence="1 2">CGMCC 4.4663</strain>
    </source>
</reference>
<protein>
    <recommendedName>
        <fullName evidence="3">STAS domain-containing protein</fullName>
    </recommendedName>
</protein>
<proteinExistence type="predicted"/>
<dbReference type="Gene3D" id="3.30.750.24">
    <property type="entry name" value="STAS domain"/>
    <property type="match status" value="1"/>
</dbReference>
<name>A0A7Z1AUC3_9PSEU</name>
<gene>
    <name evidence="1" type="ORF">BLA60_38785</name>
</gene>
<keyword evidence="2" id="KW-1185">Reference proteome</keyword>
<dbReference type="Proteomes" id="UP000185696">
    <property type="component" value="Unassembled WGS sequence"/>
</dbReference>
<sequence>MSLVTVSVNPGAGVSVAGRLDAAGIVEVNQVVTDFLGGAELDLLTLDLSAVSMCDLSAVEVVRHAQAGCAKAGCALRVVPSDAVRFAMHPR</sequence>
<accession>A0A7Z1AUC3</accession>
<dbReference type="EMBL" id="MSIF01000036">
    <property type="protein sequence ID" value="OLF04906.1"/>
    <property type="molecule type" value="Genomic_DNA"/>
</dbReference>
<evidence type="ECO:0000313" key="1">
    <source>
        <dbReference type="EMBL" id="OLF04906.1"/>
    </source>
</evidence>